<gene>
    <name evidence="8" type="ORF">A2569_01035</name>
</gene>
<feature type="transmembrane region" description="Helical" evidence="6">
    <location>
        <begin position="7"/>
        <end position="27"/>
    </location>
</feature>
<dbReference type="InterPro" id="IPR036249">
    <property type="entry name" value="Thioredoxin-like_sf"/>
</dbReference>
<evidence type="ECO:0000256" key="2">
    <source>
        <dbReference type="ARBA" id="ARBA00022729"/>
    </source>
</evidence>
<keyword evidence="4" id="KW-1015">Disulfide bond</keyword>
<organism evidence="8 9">
    <name type="scientific">Candidatus Vogelbacteria bacterium RIFOXYD1_FULL_51_18</name>
    <dbReference type="NCBI Taxonomy" id="1802440"/>
    <lineage>
        <taxon>Bacteria</taxon>
        <taxon>Candidatus Vogeliibacteriota</taxon>
    </lineage>
</organism>
<dbReference type="Gene3D" id="3.40.30.10">
    <property type="entry name" value="Glutaredoxin"/>
    <property type="match status" value="1"/>
</dbReference>
<proteinExistence type="inferred from homology"/>
<evidence type="ECO:0000313" key="9">
    <source>
        <dbReference type="Proteomes" id="UP000177090"/>
    </source>
</evidence>
<keyword evidence="6" id="KW-0472">Membrane</keyword>
<dbReference type="GO" id="GO:0016491">
    <property type="term" value="F:oxidoreductase activity"/>
    <property type="evidence" value="ECO:0007669"/>
    <property type="project" value="UniProtKB-KW"/>
</dbReference>
<keyword evidence="6" id="KW-0812">Transmembrane</keyword>
<keyword evidence="6" id="KW-1133">Transmembrane helix</keyword>
<name>A0A1G2QJ59_9BACT</name>
<evidence type="ECO:0000256" key="3">
    <source>
        <dbReference type="ARBA" id="ARBA00023002"/>
    </source>
</evidence>
<dbReference type="Proteomes" id="UP000177090">
    <property type="component" value="Unassembled WGS sequence"/>
</dbReference>
<evidence type="ECO:0000256" key="6">
    <source>
        <dbReference type="SAM" id="Phobius"/>
    </source>
</evidence>
<dbReference type="EMBL" id="MHTL01000011">
    <property type="protein sequence ID" value="OHA60645.1"/>
    <property type="molecule type" value="Genomic_DNA"/>
</dbReference>
<evidence type="ECO:0000259" key="7">
    <source>
        <dbReference type="PROSITE" id="PS51352"/>
    </source>
</evidence>
<dbReference type="PANTHER" id="PTHR13887:SF14">
    <property type="entry name" value="DISULFIDE BOND FORMATION PROTEIN D"/>
    <property type="match status" value="1"/>
</dbReference>
<evidence type="ECO:0000256" key="1">
    <source>
        <dbReference type="ARBA" id="ARBA00005791"/>
    </source>
</evidence>
<evidence type="ECO:0000256" key="4">
    <source>
        <dbReference type="ARBA" id="ARBA00023157"/>
    </source>
</evidence>
<sequence length="234" mass="25024">MNAEKQNFLIPAAIIIAGALIAAGIYFGGVNRGSTGPTTDGRPDPLELAKNVAPVSNTDHVQGSAQAQVTIIEFSDLECPFCKSFHQTMRQVMDEYGADGRVRWVYRHFPLVGLHQKASKEAEAAECAGELGGNEVFWKYITKIFEVTPSNDGLDPAELPKIAAGLGLDKQKFEACLASGRHAALVEAQAQDAQNAGGTGTPFSVIITAKGEYIPLNGAYGLPEMKVYLDKALE</sequence>
<dbReference type="SUPFAM" id="SSF52833">
    <property type="entry name" value="Thioredoxin-like"/>
    <property type="match status" value="1"/>
</dbReference>
<protein>
    <recommendedName>
        <fullName evidence="7">Thioredoxin domain-containing protein</fullName>
    </recommendedName>
</protein>
<dbReference type="InterPro" id="IPR013766">
    <property type="entry name" value="Thioredoxin_domain"/>
</dbReference>
<feature type="domain" description="Thioredoxin" evidence="7">
    <location>
        <begin position="25"/>
        <end position="234"/>
    </location>
</feature>
<reference evidence="8 9" key="1">
    <citation type="journal article" date="2016" name="Nat. Commun.">
        <title>Thousands of microbial genomes shed light on interconnected biogeochemical processes in an aquifer system.</title>
        <authorList>
            <person name="Anantharaman K."/>
            <person name="Brown C.T."/>
            <person name="Hug L.A."/>
            <person name="Sharon I."/>
            <person name="Castelle C.J."/>
            <person name="Probst A.J."/>
            <person name="Thomas B.C."/>
            <person name="Singh A."/>
            <person name="Wilkins M.J."/>
            <person name="Karaoz U."/>
            <person name="Brodie E.L."/>
            <person name="Williams K.H."/>
            <person name="Hubbard S.S."/>
            <person name="Banfield J.F."/>
        </authorList>
    </citation>
    <scope>NUCLEOTIDE SEQUENCE [LARGE SCALE GENOMIC DNA]</scope>
</reference>
<dbReference type="Pfam" id="PF13462">
    <property type="entry name" value="Thioredoxin_4"/>
    <property type="match status" value="1"/>
</dbReference>
<dbReference type="AlphaFoldDB" id="A0A1G2QJ59"/>
<accession>A0A1G2QJ59</accession>
<keyword evidence="5" id="KW-0676">Redox-active center</keyword>
<dbReference type="PANTHER" id="PTHR13887">
    <property type="entry name" value="GLUTATHIONE S-TRANSFERASE KAPPA"/>
    <property type="match status" value="1"/>
</dbReference>
<keyword evidence="2" id="KW-0732">Signal</keyword>
<comment type="similarity">
    <text evidence="1">Belongs to the thioredoxin family. DsbA subfamily.</text>
</comment>
<evidence type="ECO:0000256" key="5">
    <source>
        <dbReference type="ARBA" id="ARBA00023284"/>
    </source>
</evidence>
<evidence type="ECO:0000313" key="8">
    <source>
        <dbReference type="EMBL" id="OHA60645.1"/>
    </source>
</evidence>
<keyword evidence="3" id="KW-0560">Oxidoreductase</keyword>
<dbReference type="STRING" id="1802440.A2569_01035"/>
<dbReference type="PROSITE" id="PS51352">
    <property type="entry name" value="THIOREDOXIN_2"/>
    <property type="match status" value="1"/>
</dbReference>
<comment type="caution">
    <text evidence="8">The sequence shown here is derived from an EMBL/GenBank/DDBJ whole genome shotgun (WGS) entry which is preliminary data.</text>
</comment>
<dbReference type="InterPro" id="IPR012336">
    <property type="entry name" value="Thioredoxin-like_fold"/>
</dbReference>